<dbReference type="Pfam" id="PF04536">
    <property type="entry name" value="TPM_phosphatase"/>
    <property type="match status" value="1"/>
</dbReference>
<feature type="chain" id="PRO_5004113341" evidence="1">
    <location>
        <begin position="25"/>
        <end position="164"/>
    </location>
</feature>
<feature type="signal peptide" evidence="1">
    <location>
        <begin position="1"/>
        <end position="24"/>
    </location>
</feature>
<dbReference type="Gene3D" id="3.10.310.50">
    <property type="match status" value="1"/>
</dbReference>
<dbReference type="Proteomes" id="UP000012313">
    <property type="component" value="Unassembled WGS sequence"/>
</dbReference>
<keyword evidence="4" id="KW-1185">Reference proteome</keyword>
<sequence>MMKFGIFNSAILSASLLIASVLSAGIQKPPTNECFRDQTSSFTQKTKSEILRLCNAFYLHNKLKLVVVIVPSLENLSVEDYAAQEFGKFSEKDASFVDSGIVILLCFKEREIRIELGGIASARMSNSQAKEMIDQEFIPYFKQGKLESGVVKGVSSVVKWFDAH</sequence>
<feature type="domain" description="TPM" evidence="2">
    <location>
        <begin position="36"/>
        <end position="158"/>
    </location>
</feature>
<organism evidence="3 4">
    <name type="scientific">Leptospira weilii serovar Ranarum str. ICFT</name>
    <dbReference type="NCBI Taxonomy" id="1218598"/>
    <lineage>
        <taxon>Bacteria</taxon>
        <taxon>Pseudomonadati</taxon>
        <taxon>Spirochaetota</taxon>
        <taxon>Spirochaetia</taxon>
        <taxon>Leptospirales</taxon>
        <taxon>Leptospiraceae</taxon>
        <taxon>Leptospira</taxon>
    </lineage>
</organism>
<dbReference type="PANTHER" id="PTHR30373">
    <property type="entry name" value="UPF0603 PROTEIN YGCG"/>
    <property type="match status" value="1"/>
</dbReference>
<keyword evidence="1" id="KW-0732">Signal</keyword>
<dbReference type="PANTHER" id="PTHR30373:SF2">
    <property type="entry name" value="UPF0603 PROTEIN YGCG"/>
    <property type="match status" value="1"/>
</dbReference>
<accession>N1WF87</accession>
<dbReference type="AlphaFoldDB" id="N1WF87"/>
<proteinExistence type="predicted"/>
<comment type="caution">
    <text evidence="3">The sequence shown here is derived from an EMBL/GenBank/DDBJ whole genome shotgun (WGS) entry which is preliminary data.</text>
</comment>
<dbReference type="RefSeq" id="WP_003011010.1">
    <property type="nucleotide sequence ID" value="NZ_AOHC02000058.1"/>
</dbReference>
<gene>
    <name evidence="3" type="ORF">LEP1GSC060_3558</name>
</gene>
<protein>
    <submittedName>
        <fullName evidence="3">PF04536 family protein</fullName>
    </submittedName>
</protein>
<name>N1WF87_9LEPT</name>
<dbReference type="InterPro" id="IPR007621">
    <property type="entry name" value="TPM_dom"/>
</dbReference>
<evidence type="ECO:0000259" key="2">
    <source>
        <dbReference type="Pfam" id="PF04536"/>
    </source>
</evidence>
<dbReference type="EMBL" id="AOHC02000058">
    <property type="protein sequence ID" value="EMY75962.1"/>
    <property type="molecule type" value="Genomic_DNA"/>
</dbReference>
<evidence type="ECO:0000256" key="1">
    <source>
        <dbReference type="SAM" id="SignalP"/>
    </source>
</evidence>
<evidence type="ECO:0000313" key="3">
    <source>
        <dbReference type="EMBL" id="EMY75962.1"/>
    </source>
</evidence>
<dbReference type="STRING" id="1218598.LEP1GSC060_3558"/>
<evidence type="ECO:0000313" key="4">
    <source>
        <dbReference type="Proteomes" id="UP000012313"/>
    </source>
</evidence>
<reference evidence="3" key="1">
    <citation type="submission" date="2013-03" db="EMBL/GenBank/DDBJ databases">
        <authorList>
            <person name="Harkins D.M."/>
            <person name="Durkin A.S."/>
            <person name="Brinkac L.M."/>
            <person name="Haft D.H."/>
            <person name="Selengut J.D."/>
            <person name="Sanka R."/>
            <person name="DePew J."/>
            <person name="Purushe J."/>
            <person name="Hartskeerl R.A."/>
            <person name="Ahmed A."/>
            <person name="van der Linden H."/>
            <person name="Goris M.G.A."/>
            <person name="Vinetz J.M."/>
            <person name="Sutton G.G."/>
            <person name="Nierman W.C."/>
            <person name="Fouts D.E."/>
        </authorList>
    </citation>
    <scope>NUCLEOTIDE SEQUENCE [LARGE SCALE GENOMIC DNA]</scope>
    <source>
        <strain evidence="3">ICFT</strain>
    </source>
</reference>